<dbReference type="Pfam" id="PF24995">
    <property type="entry name" value="DSRM_2"/>
    <property type="match status" value="1"/>
</dbReference>
<evidence type="ECO:0000313" key="19">
    <source>
        <dbReference type="Proteomes" id="UP000652761"/>
    </source>
</evidence>
<evidence type="ECO:0000256" key="2">
    <source>
        <dbReference type="ARBA" id="ARBA00009026"/>
    </source>
</evidence>
<dbReference type="Pfam" id="PF13489">
    <property type="entry name" value="Methyltransf_23"/>
    <property type="match status" value="1"/>
</dbReference>
<dbReference type="SUPFAM" id="SSF53335">
    <property type="entry name" value="S-adenosyl-L-methionine-dependent methyltransferases"/>
    <property type="match status" value="1"/>
</dbReference>
<dbReference type="GO" id="GO:0003755">
    <property type="term" value="F:peptidyl-prolyl cis-trans isomerase activity"/>
    <property type="evidence" value="ECO:0007669"/>
    <property type="project" value="InterPro"/>
</dbReference>
<evidence type="ECO:0000259" key="14">
    <source>
        <dbReference type="Pfam" id="PF00254"/>
    </source>
</evidence>
<name>A0A843X0U5_COLES</name>
<comment type="caution">
    <text evidence="18">The sequence shown here is derived from an EMBL/GenBank/DDBJ whole genome shotgun (WGS) entry which is preliminary data.</text>
</comment>
<evidence type="ECO:0000313" key="18">
    <source>
        <dbReference type="EMBL" id="MQM10615.1"/>
    </source>
</evidence>
<feature type="domain" description="dsRNA binding" evidence="17">
    <location>
        <begin position="70"/>
        <end position="138"/>
    </location>
</feature>
<evidence type="ECO:0000256" key="10">
    <source>
        <dbReference type="ARBA" id="ARBA00023158"/>
    </source>
</evidence>
<evidence type="ECO:0000256" key="5">
    <source>
        <dbReference type="ARBA" id="ARBA00022679"/>
    </source>
</evidence>
<evidence type="ECO:0000256" key="13">
    <source>
        <dbReference type="ARBA" id="ARBA00048418"/>
    </source>
</evidence>
<keyword evidence="5" id="KW-0808">Transferase</keyword>
<dbReference type="Proteomes" id="UP000652761">
    <property type="component" value="Unassembled WGS sequence"/>
</dbReference>
<dbReference type="Pfam" id="PF21224">
    <property type="entry name" value="Hen1_LCD"/>
    <property type="match status" value="1"/>
</dbReference>
<dbReference type="GO" id="GO:0005634">
    <property type="term" value="C:nucleus"/>
    <property type="evidence" value="ECO:0007669"/>
    <property type="project" value="TreeGrafter"/>
</dbReference>
<dbReference type="InterPro" id="IPR026610">
    <property type="entry name" value="Hen1"/>
</dbReference>
<dbReference type="InterPro" id="IPR029063">
    <property type="entry name" value="SAM-dependent_MTases_sf"/>
</dbReference>
<dbReference type="GO" id="GO:0090486">
    <property type="term" value="F:small RNA 2'-O-methyltransferase activity"/>
    <property type="evidence" value="ECO:0007669"/>
    <property type="project" value="UniProtKB-EC"/>
</dbReference>
<dbReference type="CDD" id="cd00048">
    <property type="entry name" value="DSRM_SF"/>
    <property type="match status" value="1"/>
</dbReference>
<keyword evidence="19" id="KW-1185">Reference proteome</keyword>
<dbReference type="Gene3D" id="3.30.160.20">
    <property type="match status" value="1"/>
</dbReference>
<comment type="cofactor">
    <cofactor evidence="1">
        <name>Mg(2+)</name>
        <dbReference type="ChEBI" id="CHEBI:18420"/>
    </cofactor>
</comment>
<dbReference type="Gene3D" id="3.10.50.40">
    <property type="match status" value="1"/>
</dbReference>
<dbReference type="OrthoDB" id="2154311at2759"/>
<dbReference type="Pfam" id="PF18441">
    <property type="entry name" value="Hen1_Lam_C"/>
    <property type="match status" value="1"/>
</dbReference>
<dbReference type="EMBL" id="NMUH01004723">
    <property type="protein sequence ID" value="MQM10615.1"/>
    <property type="molecule type" value="Genomic_DNA"/>
</dbReference>
<organism evidence="18 19">
    <name type="scientific">Colocasia esculenta</name>
    <name type="common">Wild taro</name>
    <name type="synonym">Arum esculentum</name>
    <dbReference type="NCBI Taxonomy" id="4460"/>
    <lineage>
        <taxon>Eukaryota</taxon>
        <taxon>Viridiplantae</taxon>
        <taxon>Streptophyta</taxon>
        <taxon>Embryophyta</taxon>
        <taxon>Tracheophyta</taxon>
        <taxon>Spermatophyta</taxon>
        <taxon>Magnoliopsida</taxon>
        <taxon>Liliopsida</taxon>
        <taxon>Araceae</taxon>
        <taxon>Aroideae</taxon>
        <taxon>Colocasieae</taxon>
        <taxon>Colocasia</taxon>
    </lineage>
</organism>
<dbReference type="InterPro" id="IPR056755">
    <property type="entry name" value="DSRM_2"/>
</dbReference>
<evidence type="ECO:0000259" key="16">
    <source>
        <dbReference type="Pfam" id="PF18441"/>
    </source>
</evidence>
<keyword evidence="8" id="KW-0460">Magnesium</keyword>
<reference evidence="18" key="1">
    <citation type="submission" date="2017-07" db="EMBL/GenBank/DDBJ databases">
        <title>Taro Niue Genome Assembly and Annotation.</title>
        <authorList>
            <person name="Atibalentja N."/>
            <person name="Keating K."/>
            <person name="Fields C.J."/>
        </authorList>
    </citation>
    <scope>NUCLEOTIDE SEQUENCE</scope>
    <source>
        <strain evidence="18">Niue_2</strain>
        <tissue evidence="18">Leaf</tissue>
    </source>
</reference>
<evidence type="ECO:0000259" key="15">
    <source>
        <dbReference type="Pfam" id="PF17842"/>
    </source>
</evidence>
<keyword evidence="6" id="KW-0949">S-adenosyl-L-methionine</keyword>
<comment type="similarity">
    <text evidence="2">Belongs to the methyltransferase superfamily. HEN1 family.</text>
</comment>
<accession>A0A843X0U5</accession>
<evidence type="ECO:0000259" key="17">
    <source>
        <dbReference type="Pfam" id="PF24995"/>
    </source>
</evidence>
<dbReference type="SUPFAM" id="SSF54534">
    <property type="entry name" value="FKBP-like"/>
    <property type="match status" value="1"/>
</dbReference>
<evidence type="ECO:0000256" key="9">
    <source>
        <dbReference type="ARBA" id="ARBA00022884"/>
    </source>
</evidence>
<keyword evidence="7" id="KW-0479">Metal-binding</keyword>
<dbReference type="EC" id="2.1.1.386" evidence="12"/>
<evidence type="ECO:0000256" key="8">
    <source>
        <dbReference type="ARBA" id="ARBA00022842"/>
    </source>
</evidence>
<evidence type="ECO:0000256" key="11">
    <source>
        <dbReference type="ARBA" id="ARBA00029569"/>
    </source>
</evidence>
<dbReference type="InterPro" id="IPR001179">
    <property type="entry name" value="PPIase_FKBP_dom"/>
</dbReference>
<keyword evidence="9" id="KW-0694">RNA-binding</keyword>
<dbReference type="GO" id="GO:0005737">
    <property type="term" value="C:cytoplasm"/>
    <property type="evidence" value="ECO:0007669"/>
    <property type="project" value="TreeGrafter"/>
</dbReference>
<dbReference type="InterPro" id="IPR046357">
    <property type="entry name" value="PPIase_dom_sf"/>
</dbReference>
<sequence>MLWKQGKEETQGAAFCCLSVPRLTPAVFLLCTLRASRESFKGCHIIMREAQGMPNVVVGKPPLSAKALLHQKYGDKACYKVEEVLEPVENECPGLVIPQRGRVLYQCHLEIPGCSVTSEKFTKKKDAEQAAAKMALEKPAAPPPPRGYYTRKGNNNAAAANFPKLGIQSMPKDLTPEEAWDELIMRVSSLFTDKFIFSIHPMVGHIREAIKREDDGCGMVPVSIIAACDVKINNLCKLVNPKAESEPLLAMSLVIKAARLLDSVCISKEGLSIGKKGPYSSDALQSLMNNSMQPTNHALIEALYIPSSMENPIETFNLEVSPSHYYMDGICQKLGVKDSSHVLVSRTVGKASSETRFYFSSPRSRFSLSSPVSSQDTLPFVEGFSFSALISPLTHIMIIIPLSLGPPVDLLMLLGLTPDGCHKLSREAILAAELPSSFTTKSNWRGLCPRDLLSMFCRHHRLLEPHFSVKEIASSGLVSQTLRCCEHLELPKSTVGIDLSNGKDSNMIEGESERSVTFICEVKILSKGQDLIIEYLGENYKKQPDAIQNAALTVLSWLNKYFQHLDMPIEELSLFGSAHKIHVYPERFSQVFASCFAVHGIRKREAFSISSPVTSLSMMQSNRSEENEFTHLIYGDPETGNFPSPGSLVCISYTVALVKKEECIRETIERKEEFEFELGTGAVIDQIEVCVSQMSLGQSAQLIVELPSRELILAAAGHSAKCLSQMSLQDCLLEYSLELLQITEPAEDRMEQALFSPPLSKQRVEFAVGMINNTHSASLVDFGCGSGSLLDSLLEHPTTLEKIIGVDISRKGLSRAAKILHTKLTMNSGHSMQRTIKSVVLYDGSITDYDTRVYGIDIGTCLEVIEHMEEDQASLFGDVALSLFSPRLLIISTPNYEYNSILQRTISPNKEDDLEDKSHSAPCRFRNHDHKFEWTRKQFELWATELAARHCYSVEFTGVGGSANIEPGFASQIAVFRRGLSHQAEMCSINEIVQPYEVVWEWSSLSRSDA</sequence>
<evidence type="ECO:0000256" key="6">
    <source>
        <dbReference type="ARBA" id="ARBA00022691"/>
    </source>
</evidence>
<dbReference type="Pfam" id="PF00254">
    <property type="entry name" value="FKBP_C"/>
    <property type="match status" value="1"/>
</dbReference>
<protein>
    <recommendedName>
        <fullName evidence="3">Small RNA 2'-O-methyltransferase</fullName>
        <ecNumber evidence="12">2.1.1.386</ecNumber>
    </recommendedName>
    <alternativeName>
        <fullName evidence="11">Rotamase</fullName>
    </alternativeName>
</protein>
<evidence type="ECO:0000256" key="4">
    <source>
        <dbReference type="ARBA" id="ARBA00022603"/>
    </source>
</evidence>
<evidence type="ECO:0000256" key="12">
    <source>
        <dbReference type="ARBA" id="ARBA00035025"/>
    </source>
</evidence>
<dbReference type="PANTHER" id="PTHR21404:SF3">
    <property type="entry name" value="SMALL RNA 2'-O-METHYLTRANSFERASE"/>
    <property type="match status" value="1"/>
</dbReference>
<evidence type="ECO:0000256" key="7">
    <source>
        <dbReference type="ARBA" id="ARBA00022723"/>
    </source>
</evidence>
<keyword evidence="4" id="KW-0489">Methyltransferase</keyword>
<dbReference type="GO" id="GO:0030422">
    <property type="term" value="P:siRNA processing"/>
    <property type="evidence" value="ECO:0007669"/>
    <property type="project" value="TreeGrafter"/>
</dbReference>
<dbReference type="FunFam" id="3.40.50.150:FF:000215">
    <property type="entry name" value="Hua enhancer1"/>
    <property type="match status" value="1"/>
</dbReference>
<dbReference type="GO" id="GO:0003723">
    <property type="term" value="F:RNA binding"/>
    <property type="evidence" value="ECO:0007669"/>
    <property type="project" value="UniProtKB-KW"/>
</dbReference>
<feature type="domain" description="PPIase FKBP-type" evidence="14">
    <location>
        <begin position="642"/>
        <end position="706"/>
    </location>
</feature>
<dbReference type="InterPro" id="IPR040870">
    <property type="entry name" value="HEN1_dsRBD2"/>
</dbReference>
<comment type="catalytic activity">
    <reaction evidence="13">
        <text>small RNA 3'-end nucleotide + S-adenosyl-L-methionine = small RNA 3'-end 2'-O-methylnucleotide + S-adenosyl-L-homocysteine + H(+)</text>
        <dbReference type="Rhea" id="RHEA:37887"/>
        <dbReference type="Rhea" id="RHEA-COMP:10415"/>
        <dbReference type="Rhea" id="RHEA-COMP:10416"/>
        <dbReference type="ChEBI" id="CHEBI:15378"/>
        <dbReference type="ChEBI" id="CHEBI:57856"/>
        <dbReference type="ChEBI" id="CHEBI:59789"/>
        <dbReference type="ChEBI" id="CHEBI:74896"/>
        <dbReference type="ChEBI" id="CHEBI:74898"/>
        <dbReference type="EC" id="2.1.1.386"/>
    </reaction>
</comment>
<feature type="domain" description="Small RNA 2'-O-methyltransferase Hen1 La-motif C-terminal" evidence="16">
    <location>
        <begin position="300"/>
        <end position="367"/>
    </location>
</feature>
<feature type="domain" description="HEN1 double-stranded RNA binding" evidence="15">
    <location>
        <begin position="418"/>
        <end position="562"/>
    </location>
</feature>
<dbReference type="GO" id="GO:0046872">
    <property type="term" value="F:metal ion binding"/>
    <property type="evidence" value="ECO:0007669"/>
    <property type="project" value="UniProtKB-KW"/>
</dbReference>
<dbReference type="Gene3D" id="3.40.50.150">
    <property type="entry name" value="Vaccinia Virus protein VP39"/>
    <property type="match status" value="1"/>
</dbReference>
<gene>
    <name evidence="18" type="ORF">Taro_043510</name>
</gene>
<dbReference type="PANTHER" id="PTHR21404">
    <property type="entry name" value="HEN1"/>
    <property type="match status" value="1"/>
</dbReference>
<dbReference type="GO" id="GO:0001510">
    <property type="term" value="P:RNA methylation"/>
    <property type="evidence" value="ECO:0007669"/>
    <property type="project" value="InterPro"/>
</dbReference>
<dbReference type="Pfam" id="PF17842">
    <property type="entry name" value="dsRBD2"/>
    <property type="match status" value="1"/>
</dbReference>
<keyword evidence="10" id="KW-0943">RNA-mediated gene silencing</keyword>
<dbReference type="InterPro" id="IPR040813">
    <property type="entry name" value="Hen1_Lam_C"/>
</dbReference>
<evidence type="ECO:0000256" key="1">
    <source>
        <dbReference type="ARBA" id="ARBA00001946"/>
    </source>
</evidence>
<dbReference type="AlphaFoldDB" id="A0A843X0U5"/>
<evidence type="ECO:0000256" key="3">
    <source>
        <dbReference type="ARBA" id="ARBA00021330"/>
    </source>
</evidence>
<proteinExistence type="inferred from homology"/>